<protein>
    <recommendedName>
        <fullName evidence="2">Beta-galactosidase</fullName>
    </recommendedName>
</protein>
<dbReference type="EMBL" id="SNRY01000721">
    <property type="protein sequence ID" value="KAA6337200.1"/>
    <property type="molecule type" value="Genomic_DNA"/>
</dbReference>
<dbReference type="InterPro" id="IPR017853">
    <property type="entry name" value="GH"/>
</dbReference>
<accession>A0A5J4RVK2</accession>
<organism evidence="1">
    <name type="scientific">termite gut metagenome</name>
    <dbReference type="NCBI Taxonomy" id="433724"/>
    <lineage>
        <taxon>unclassified sequences</taxon>
        <taxon>metagenomes</taxon>
        <taxon>organismal metagenomes</taxon>
    </lineage>
</organism>
<proteinExistence type="predicted"/>
<dbReference type="Gene3D" id="3.20.20.80">
    <property type="entry name" value="Glycosidases"/>
    <property type="match status" value="1"/>
</dbReference>
<dbReference type="AlphaFoldDB" id="A0A5J4RVK2"/>
<sequence>MEHYAKHPAIIGYQVYNEVKAGGVNNLDTQDDLFIAYSGDHIRTVAKGNYIVTETNVQAIGWNSREQFPPYDSQLQ</sequence>
<gene>
    <name evidence="1" type="ORF">EZS27_014702</name>
</gene>
<dbReference type="SUPFAM" id="SSF51445">
    <property type="entry name" value="(Trans)glycosidases"/>
    <property type="match status" value="1"/>
</dbReference>
<name>A0A5J4RVK2_9ZZZZ</name>
<reference evidence="1" key="1">
    <citation type="submission" date="2019-03" db="EMBL/GenBank/DDBJ databases">
        <title>Single cell metagenomics reveals metabolic interactions within the superorganism composed of flagellate Streblomastix strix and complex community of Bacteroidetes bacteria on its surface.</title>
        <authorList>
            <person name="Treitli S.C."/>
            <person name="Kolisko M."/>
            <person name="Husnik F."/>
            <person name="Keeling P."/>
            <person name="Hampl V."/>
        </authorList>
    </citation>
    <scope>NUCLEOTIDE SEQUENCE</scope>
    <source>
        <strain evidence="1">STM</strain>
    </source>
</reference>
<evidence type="ECO:0000313" key="1">
    <source>
        <dbReference type="EMBL" id="KAA6337200.1"/>
    </source>
</evidence>
<evidence type="ECO:0008006" key="2">
    <source>
        <dbReference type="Google" id="ProtNLM"/>
    </source>
</evidence>
<comment type="caution">
    <text evidence="1">The sequence shown here is derived from an EMBL/GenBank/DDBJ whole genome shotgun (WGS) entry which is preliminary data.</text>
</comment>